<comment type="caution">
    <text evidence="7">The sequence shown here is derived from an EMBL/GenBank/DDBJ whole genome shotgun (WGS) entry which is preliminary data.</text>
</comment>
<dbReference type="Proteomes" id="UP000863257">
    <property type="component" value="Unassembled WGS sequence"/>
</dbReference>
<dbReference type="InterPro" id="IPR002549">
    <property type="entry name" value="AI-2E-like"/>
</dbReference>
<dbReference type="Pfam" id="PF01594">
    <property type="entry name" value="AI-2E_transport"/>
    <property type="match status" value="1"/>
</dbReference>
<evidence type="ECO:0000256" key="2">
    <source>
        <dbReference type="ARBA" id="ARBA00009773"/>
    </source>
</evidence>
<evidence type="ECO:0000256" key="6">
    <source>
        <dbReference type="SAM" id="Phobius"/>
    </source>
</evidence>
<feature type="transmembrane region" description="Helical" evidence="6">
    <location>
        <begin position="261"/>
        <end position="279"/>
    </location>
</feature>
<feature type="transmembrane region" description="Helical" evidence="6">
    <location>
        <begin position="202"/>
        <end position="223"/>
    </location>
</feature>
<evidence type="ECO:0000256" key="3">
    <source>
        <dbReference type="ARBA" id="ARBA00022692"/>
    </source>
</evidence>
<evidence type="ECO:0000256" key="5">
    <source>
        <dbReference type="ARBA" id="ARBA00023136"/>
    </source>
</evidence>
<feature type="transmembrane region" description="Helical" evidence="6">
    <location>
        <begin position="35"/>
        <end position="53"/>
    </location>
</feature>
<comment type="similarity">
    <text evidence="2">Belongs to the autoinducer-2 exporter (AI-2E) (TC 2.A.86) family.</text>
</comment>
<feature type="transmembrane region" description="Helical" evidence="6">
    <location>
        <begin position="65"/>
        <end position="86"/>
    </location>
</feature>
<keyword evidence="5 6" id="KW-0472">Membrane</keyword>
<keyword evidence="4 6" id="KW-1133">Transmembrane helix</keyword>
<dbReference type="EMBL" id="DACRBY010000017">
    <property type="protein sequence ID" value="HAS8541008.1"/>
    <property type="molecule type" value="Genomic_DNA"/>
</dbReference>
<dbReference type="PANTHER" id="PTHR21716:SF64">
    <property type="entry name" value="AI-2 TRANSPORT PROTEIN TQSA"/>
    <property type="match status" value="1"/>
</dbReference>
<sequence>MLLFFMNMKDSNYPYAITLASLVVITAGIMAMSQLVIPLLLSMLFAVILNPAVNTFSEYTKISRGVSSTIIVTLVVALLIWTISALSTNITDLAYNSKYIVLKLEEQASNYIDLKALNLSSIVSSNFDFGAVLKSGIKVFSTVKDTASHVFIVFLMTTFMLCESESWKSKINTLLSHKRGDKLDTSNQIYTEIYKYISVKTLTSAMTGLCVAVCLNVLGHQYWITWGVLAMLLNYIPNVGSVFAAIPAVLVAFATMNTLDATLTIGVYILVNGVIGAWLEPRLIGDSLGISALVIFVSMLFFGYVLGIVGMILSVPIIVFAITAIDTLKPENEITVLLKN</sequence>
<accession>A0A8H9N1D0</accession>
<feature type="transmembrane region" description="Helical" evidence="6">
    <location>
        <begin position="291"/>
        <end position="322"/>
    </location>
</feature>
<dbReference type="AlphaFoldDB" id="A0A8H9N1D0"/>
<proteinExistence type="inferred from homology"/>
<reference evidence="7" key="1">
    <citation type="journal article" date="2018" name="Genome Biol.">
        <title>SKESA: strategic k-mer extension for scrupulous assemblies.</title>
        <authorList>
            <person name="Souvorov A."/>
            <person name="Agarwala R."/>
            <person name="Lipman D.J."/>
        </authorList>
    </citation>
    <scope>NUCLEOTIDE SEQUENCE</scope>
    <source>
        <strain evidence="7">BCW_3452</strain>
    </source>
</reference>
<dbReference type="GO" id="GO:0016020">
    <property type="term" value="C:membrane"/>
    <property type="evidence" value="ECO:0007669"/>
    <property type="project" value="UniProtKB-SubCell"/>
</dbReference>
<dbReference type="PANTHER" id="PTHR21716">
    <property type="entry name" value="TRANSMEMBRANE PROTEIN"/>
    <property type="match status" value="1"/>
</dbReference>
<feature type="transmembrane region" description="Helical" evidence="6">
    <location>
        <begin position="235"/>
        <end position="254"/>
    </location>
</feature>
<organism evidence="7">
    <name type="scientific">Vibrio vulnificus</name>
    <dbReference type="NCBI Taxonomy" id="672"/>
    <lineage>
        <taxon>Bacteria</taxon>
        <taxon>Pseudomonadati</taxon>
        <taxon>Pseudomonadota</taxon>
        <taxon>Gammaproteobacteria</taxon>
        <taxon>Vibrionales</taxon>
        <taxon>Vibrionaceae</taxon>
        <taxon>Vibrio</taxon>
    </lineage>
</organism>
<name>A0A8H9N1D0_VIBVL</name>
<feature type="transmembrane region" description="Helical" evidence="6">
    <location>
        <begin position="12"/>
        <end position="29"/>
    </location>
</feature>
<feature type="transmembrane region" description="Helical" evidence="6">
    <location>
        <begin position="146"/>
        <end position="162"/>
    </location>
</feature>
<evidence type="ECO:0000256" key="4">
    <source>
        <dbReference type="ARBA" id="ARBA00022989"/>
    </source>
</evidence>
<dbReference type="GO" id="GO:0055085">
    <property type="term" value="P:transmembrane transport"/>
    <property type="evidence" value="ECO:0007669"/>
    <property type="project" value="TreeGrafter"/>
</dbReference>
<keyword evidence="3 6" id="KW-0812">Transmembrane</keyword>
<evidence type="ECO:0000313" key="7">
    <source>
        <dbReference type="EMBL" id="HAS8541008.1"/>
    </source>
</evidence>
<protein>
    <submittedName>
        <fullName evidence="7">AI-2E family transporter</fullName>
    </submittedName>
</protein>
<gene>
    <name evidence="7" type="ORF">I7730_14550</name>
</gene>
<comment type="subcellular location">
    <subcellularLocation>
        <location evidence="1">Membrane</location>
        <topology evidence="1">Multi-pass membrane protein</topology>
    </subcellularLocation>
</comment>
<reference evidence="7" key="2">
    <citation type="submission" date="2019-01" db="EMBL/GenBank/DDBJ databases">
        <authorList>
            <consortium name="NCBI Pathogen Detection Project"/>
        </authorList>
    </citation>
    <scope>NUCLEOTIDE SEQUENCE</scope>
    <source>
        <strain evidence="7">BCW_3452</strain>
    </source>
</reference>
<evidence type="ECO:0000256" key="1">
    <source>
        <dbReference type="ARBA" id="ARBA00004141"/>
    </source>
</evidence>